<dbReference type="InterPro" id="IPR052842">
    <property type="entry name" value="ER_Co-chaperone"/>
</dbReference>
<gene>
    <name evidence="2" type="ORF">JG687_00012362</name>
</gene>
<evidence type="ECO:0008006" key="4">
    <source>
        <dbReference type="Google" id="ProtNLM"/>
    </source>
</evidence>
<dbReference type="PANTHER" id="PTHR45184:SF1">
    <property type="entry name" value="DNAJ PROTEIN ERDJ3A"/>
    <property type="match status" value="1"/>
</dbReference>
<feature type="compositionally biased region" description="Acidic residues" evidence="1">
    <location>
        <begin position="836"/>
        <end position="847"/>
    </location>
</feature>
<evidence type="ECO:0000313" key="2">
    <source>
        <dbReference type="EMBL" id="KAG6953497.1"/>
    </source>
</evidence>
<evidence type="ECO:0000313" key="3">
    <source>
        <dbReference type="Proteomes" id="UP000688947"/>
    </source>
</evidence>
<dbReference type="OrthoDB" id="298672at2759"/>
<protein>
    <recommendedName>
        <fullName evidence="4">Thioredoxin domain-containing protein</fullName>
    </recommendedName>
</protein>
<organism evidence="2 3">
    <name type="scientific">Phytophthora cactorum</name>
    <dbReference type="NCBI Taxonomy" id="29920"/>
    <lineage>
        <taxon>Eukaryota</taxon>
        <taxon>Sar</taxon>
        <taxon>Stramenopiles</taxon>
        <taxon>Oomycota</taxon>
        <taxon>Peronosporomycetes</taxon>
        <taxon>Peronosporales</taxon>
        <taxon>Peronosporaceae</taxon>
        <taxon>Phytophthora</taxon>
    </lineage>
</organism>
<feature type="compositionally biased region" description="Basic and acidic residues" evidence="1">
    <location>
        <begin position="852"/>
        <end position="871"/>
    </location>
</feature>
<name>A0A8T1U7D1_9STRA</name>
<feature type="region of interest" description="Disordered" evidence="1">
    <location>
        <begin position="833"/>
        <end position="895"/>
    </location>
</feature>
<dbReference type="VEuPathDB" id="FungiDB:PC110_g16112"/>
<proteinExistence type="predicted"/>
<dbReference type="VEuPathDB" id="FungiDB:PC110_g16113"/>
<sequence>MDMSDIPFDVPVILHSIRKHKNLQNAVGTKEARCLEDNVYEQLVLRHVDDNTVVIQSACNNRYLQDHTNGHCVFGSIRIRDQSLFTIEANSTSSLFFMPCFTGNVLQCDNELVVKDRQRLILELAKGGKTPDEIEQIVTRLFDSPTVGVPSSAYAIHANALESITISAELAAVERSAKVHALLILGTDEKTQERSLEELATTAYPALPELEKQLEGLVTFGVVDIAPHGKDSIGNKWQLAKLPALVIYKDAPKENPYTGKIYRDSKATDAAILDNPRKLKKMLKQAIPSEYVQELEGDKATLKSFEQLVNEKIDEDDTVALLISKQKHASPMYRALAAEFNGQGLSFLFLNKDEKGAKEIVNALKIEELPGMVVLRSMTEHVVLKAENTKTYGELKGFVEPFATQKENAAKSGVKKGKEGSKYIRFFSGKDFDDLVLRSDVVWIIEFMGAEREQALTEEEWKKSLTELHRKAGMVAMGAVSCEKEAELCDRHGGPGVRVFPLGLTEDNKLKRGDVLTQTFTTIDEAKESAIAAIPDFSAEIESTADLNGFISQARENRALPILLFTNKKNTPPMIKALVLSVPTQKVMLAVIHDADEDLKKQFLVKSSASTSLVCLVPTKADTEDPTSAPFGIVAYEKKKMGAYNYPNIMQFILQVLAQYPHPQDTEPESEEIDLSSLDEKSAQSLVPYLTKKNMDDLCGGNKICAIGFFEDHLNTLSDPESRLAKWWTTFAHVAAQSKKNKEPFHFMWVNGKCQKDFAEAFGVGLFQMPTLTVYSPSKQRYATNVGLFDEENAAAFLKSVLSGSIGTAPIGNVPELGEECSFDEIQEVAVGADGVPEDDEDLDDMLSEILSDEKQQRDELEKELKSEQKQSKKSKKKHKSKKKKSKKKKARDEL</sequence>
<dbReference type="Proteomes" id="UP000688947">
    <property type="component" value="Unassembled WGS sequence"/>
</dbReference>
<evidence type="ECO:0000256" key="1">
    <source>
        <dbReference type="SAM" id="MobiDB-lite"/>
    </source>
</evidence>
<dbReference type="AlphaFoldDB" id="A0A8T1U7D1"/>
<reference evidence="2" key="1">
    <citation type="submission" date="2021-01" db="EMBL/GenBank/DDBJ databases">
        <title>Phytophthora aleatoria, a newly-described species from Pinus radiata is distinct from Phytophthora cactorum isolates based on comparative genomics.</title>
        <authorList>
            <person name="Mcdougal R."/>
            <person name="Panda P."/>
            <person name="Williams N."/>
            <person name="Studholme D.J."/>
        </authorList>
    </citation>
    <scope>NUCLEOTIDE SEQUENCE</scope>
    <source>
        <strain evidence="2">NZFS 3830</strain>
    </source>
</reference>
<dbReference type="EMBL" id="JAENGZ010000821">
    <property type="protein sequence ID" value="KAG6953497.1"/>
    <property type="molecule type" value="Genomic_DNA"/>
</dbReference>
<feature type="compositionally biased region" description="Basic residues" evidence="1">
    <location>
        <begin position="872"/>
        <end position="895"/>
    </location>
</feature>
<dbReference type="PANTHER" id="PTHR45184">
    <property type="entry name" value="DNAJ PROTEIN ERDJ3A"/>
    <property type="match status" value="1"/>
</dbReference>
<comment type="caution">
    <text evidence="2">The sequence shown here is derived from an EMBL/GenBank/DDBJ whole genome shotgun (WGS) entry which is preliminary data.</text>
</comment>
<accession>A0A8T1U7D1</accession>